<name>A0A9P8TRG7_9HYPO</name>
<organism evidence="2 3">
    <name type="scientific">Trichoderma cornu-damae</name>
    <dbReference type="NCBI Taxonomy" id="654480"/>
    <lineage>
        <taxon>Eukaryota</taxon>
        <taxon>Fungi</taxon>
        <taxon>Dikarya</taxon>
        <taxon>Ascomycota</taxon>
        <taxon>Pezizomycotina</taxon>
        <taxon>Sordariomycetes</taxon>
        <taxon>Hypocreomycetidae</taxon>
        <taxon>Hypocreales</taxon>
        <taxon>Hypocreaceae</taxon>
        <taxon>Trichoderma</taxon>
    </lineage>
</organism>
<evidence type="ECO:0000313" key="2">
    <source>
        <dbReference type="EMBL" id="KAH6603801.1"/>
    </source>
</evidence>
<keyword evidence="3" id="KW-1185">Reference proteome</keyword>
<feature type="region of interest" description="Disordered" evidence="1">
    <location>
        <begin position="269"/>
        <end position="292"/>
    </location>
</feature>
<comment type="caution">
    <text evidence="2">The sequence shown here is derived from an EMBL/GenBank/DDBJ whole genome shotgun (WGS) entry which is preliminary data.</text>
</comment>
<evidence type="ECO:0000313" key="3">
    <source>
        <dbReference type="Proteomes" id="UP000827724"/>
    </source>
</evidence>
<gene>
    <name evidence="2" type="ORF">Trco_007247</name>
</gene>
<protein>
    <submittedName>
        <fullName evidence="2">Uncharacterized protein</fullName>
    </submittedName>
</protein>
<accession>A0A9P8TRG7</accession>
<dbReference type="OrthoDB" id="4899939at2759"/>
<sequence length="306" mass="35066">MATIDLGSPYDFLGEHEDKENVPCTVQVPPRPCRHTPRPAAVPTSMYRLGRRIRAADTDVGAGIYRDETAHDTPPPRRQYYGSNLPALPEIENGAGFRYALVHEMRPRFAGLMNDAYANGDTYTMGNLRHNHYGLVSIRERVTGLYSWNIGCSPLDVWLWVQDKGYHRTWSRTQKTGFREYLKWMGRSMVSVASRPASDPESELLNAENDWLVPVRFWRLGLPNLTLEKINLAYVYFIPAGADRPVVRRRDFTEEEQRIIDERWPEYWAPGEEGEPPVLERGESGEVGDETADEKYVFEGDNLIAF</sequence>
<reference evidence="2" key="1">
    <citation type="submission" date="2021-08" db="EMBL/GenBank/DDBJ databases">
        <title>Chromosome-Level Trichoderma cornu-damae using Hi-C Data.</title>
        <authorList>
            <person name="Kim C.S."/>
        </authorList>
    </citation>
    <scope>NUCLEOTIDE SEQUENCE</scope>
    <source>
        <strain evidence="2">KA19-0412C</strain>
    </source>
</reference>
<dbReference type="EMBL" id="JAIWOZ010000006">
    <property type="protein sequence ID" value="KAH6603801.1"/>
    <property type="molecule type" value="Genomic_DNA"/>
</dbReference>
<dbReference type="AlphaFoldDB" id="A0A9P8TRG7"/>
<evidence type="ECO:0000256" key="1">
    <source>
        <dbReference type="SAM" id="MobiDB-lite"/>
    </source>
</evidence>
<proteinExistence type="predicted"/>
<dbReference type="Proteomes" id="UP000827724">
    <property type="component" value="Unassembled WGS sequence"/>
</dbReference>